<dbReference type="OrthoDB" id="964149at2"/>
<organism evidence="1 2">
    <name type="scientific">Larkinella knui</name>
    <dbReference type="NCBI Taxonomy" id="2025310"/>
    <lineage>
        <taxon>Bacteria</taxon>
        <taxon>Pseudomonadati</taxon>
        <taxon>Bacteroidota</taxon>
        <taxon>Cytophagia</taxon>
        <taxon>Cytophagales</taxon>
        <taxon>Spirosomataceae</taxon>
        <taxon>Larkinella</taxon>
    </lineage>
</organism>
<evidence type="ECO:0000313" key="2">
    <source>
        <dbReference type="Proteomes" id="UP000274271"/>
    </source>
</evidence>
<sequence>MKYSVSYNIDQSTFELKADDNAPISFNNHIAVIEYLEKEGLSEPEGDYVYDPVQKRFLFSPVFALDQPA</sequence>
<protein>
    <submittedName>
        <fullName evidence="1">Uncharacterized protein</fullName>
    </submittedName>
</protein>
<reference evidence="1 2" key="1">
    <citation type="submission" date="2018-11" db="EMBL/GenBank/DDBJ databases">
        <authorList>
            <person name="Zhou Z."/>
            <person name="Wang G."/>
        </authorList>
    </citation>
    <scope>NUCLEOTIDE SEQUENCE [LARGE SCALE GENOMIC DNA]</scope>
    <source>
        <strain evidence="1 2">KCTC42998</strain>
    </source>
</reference>
<gene>
    <name evidence="1" type="ORF">EHT87_16805</name>
</gene>
<dbReference type="EMBL" id="RQJP01000003">
    <property type="protein sequence ID" value="RRB13913.1"/>
    <property type="molecule type" value="Genomic_DNA"/>
</dbReference>
<evidence type="ECO:0000313" key="1">
    <source>
        <dbReference type="EMBL" id="RRB13913.1"/>
    </source>
</evidence>
<dbReference type="AlphaFoldDB" id="A0A3P1CKQ6"/>
<dbReference type="Proteomes" id="UP000274271">
    <property type="component" value="Unassembled WGS sequence"/>
</dbReference>
<accession>A0A3P1CKQ6</accession>
<name>A0A3P1CKQ6_9BACT</name>
<proteinExistence type="predicted"/>
<keyword evidence="2" id="KW-1185">Reference proteome</keyword>
<dbReference type="RefSeq" id="WP_124907810.1">
    <property type="nucleotide sequence ID" value="NZ_RQJP01000003.1"/>
</dbReference>
<comment type="caution">
    <text evidence="1">The sequence shown here is derived from an EMBL/GenBank/DDBJ whole genome shotgun (WGS) entry which is preliminary data.</text>
</comment>